<keyword evidence="3" id="KW-1185">Reference proteome</keyword>
<accession>A0AA40BWB7</accession>
<organism evidence="2 3">
    <name type="scientific">Bombardia bombarda</name>
    <dbReference type="NCBI Taxonomy" id="252184"/>
    <lineage>
        <taxon>Eukaryota</taxon>
        <taxon>Fungi</taxon>
        <taxon>Dikarya</taxon>
        <taxon>Ascomycota</taxon>
        <taxon>Pezizomycotina</taxon>
        <taxon>Sordariomycetes</taxon>
        <taxon>Sordariomycetidae</taxon>
        <taxon>Sordariales</taxon>
        <taxon>Lasiosphaeriaceae</taxon>
        <taxon>Bombardia</taxon>
    </lineage>
</organism>
<keyword evidence="1" id="KW-0812">Transmembrane</keyword>
<dbReference type="EMBL" id="JAULSR010000006">
    <property type="protein sequence ID" value="KAK0615994.1"/>
    <property type="molecule type" value="Genomic_DNA"/>
</dbReference>
<evidence type="ECO:0000313" key="3">
    <source>
        <dbReference type="Proteomes" id="UP001174934"/>
    </source>
</evidence>
<evidence type="ECO:0000256" key="1">
    <source>
        <dbReference type="SAM" id="Phobius"/>
    </source>
</evidence>
<dbReference type="AlphaFoldDB" id="A0AA40BWB7"/>
<dbReference type="Proteomes" id="UP001174934">
    <property type="component" value="Unassembled WGS sequence"/>
</dbReference>
<comment type="caution">
    <text evidence="2">The sequence shown here is derived from an EMBL/GenBank/DDBJ whole genome shotgun (WGS) entry which is preliminary data.</text>
</comment>
<keyword evidence="1" id="KW-1133">Transmembrane helix</keyword>
<feature type="transmembrane region" description="Helical" evidence="1">
    <location>
        <begin position="53"/>
        <end position="71"/>
    </location>
</feature>
<gene>
    <name evidence="2" type="ORF">B0T17DRAFT_539829</name>
</gene>
<name>A0AA40BWB7_9PEZI</name>
<evidence type="ECO:0000313" key="2">
    <source>
        <dbReference type="EMBL" id="KAK0615994.1"/>
    </source>
</evidence>
<proteinExistence type="predicted"/>
<sequence>MYHVHTTQRHNTTHTQMGLLLYGIYHHYFGRGEYIQLVGKAGLGWFGVLGEGARSGLVWLVLAILCVYMSGMKTRKKDYGGLLLL</sequence>
<reference evidence="2" key="1">
    <citation type="submission" date="2023-06" db="EMBL/GenBank/DDBJ databases">
        <title>Genome-scale phylogeny and comparative genomics of the fungal order Sordariales.</title>
        <authorList>
            <consortium name="Lawrence Berkeley National Laboratory"/>
            <person name="Hensen N."/>
            <person name="Bonometti L."/>
            <person name="Westerberg I."/>
            <person name="Brannstrom I.O."/>
            <person name="Guillou S."/>
            <person name="Cros-Aarteil S."/>
            <person name="Calhoun S."/>
            <person name="Haridas S."/>
            <person name="Kuo A."/>
            <person name="Mondo S."/>
            <person name="Pangilinan J."/>
            <person name="Riley R."/>
            <person name="LaButti K."/>
            <person name="Andreopoulos B."/>
            <person name="Lipzen A."/>
            <person name="Chen C."/>
            <person name="Yanf M."/>
            <person name="Daum C."/>
            <person name="Ng V."/>
            <person name="Clum A."/>
            <person name="Steindorff A."/>
            <person name="Ohm R."/>
            <person name="Martin F."/>
            <person name="Silar P."/>
            <person name="Natvig D."/>
            <person name="Lalanne C."/>
            <person name="Gautier V."/>
            <person name="Ament-velasquez S.L."/>
            <person name="Kruys A."/>
            <person name="Hutchinson M.I."/>
            <person name="Powell A.J."/>
            <person name="Barry K."/>
            <person name="Miller A.N."/>
            <person name="Grigoriev I.V."/>
            <person name="Debuchy R."/>
            <person name="Gladieux P."/>
            <person name="Thoren M.H."/>
            <person name="Johannesson H."/>
        </authorList>
    </citation>
    <scope>NUCLEOTIDE SEQUENCE</scope>
    <source>
        <strain evidence="2">SMH3391-2</strain>
    </source>
</reference>
<keyword evidence="1" id="KW-0472">Membrane</keyword>
<protein>
    <submittedName>
        <fullName evidence="2">Uncharacterized protein</fullName>
    </submittedName>
</protein>